<feature type="transmembrane region" description="Helical" evidence="1">
    <location>
        <begin position="62"/>
        <end position="83"/>
    </location>
</feature>
<accession>A0A2N3I6M7</accession>
<sequence length="93" mass="10875">MKNKKNREYWLYVIGLIVLGSLYISVLRDYERYINRDIKVSTRARVFKAIVQHLDSIGGPTFVYGFFGLIAMFFVYKIVLGILKNMKDNSEES</sequence>
<gene>
    <name evidence="2" type="ORF">BZG01_12520</name>
</gene>
<reference evidence="2 3" key="1">
    <citation type="journal article" date="2017" name="Front. Microbiol.">
        <title>Labilibaculum manganireducens gen. nov., sp. nov. and Labilibaculum filiforme sp. nov., Novel Bacteroidetes Isolated from Subsurface Sediments of the Baltic Sea.</title>
        <authorList>
            <person name="Vandieken V."/>
            <person name="Marshall I.P."/>
            <person name="Niemann H."/>
            <person name="Engelen B."/>
            <person name="Cypionka H."/>
        </authorList>
    </citation>
    <scope>NUCLEOTIDE SEQUENCE [LARGE SCALE GENOMIC DNA]</scope>
    <source>
        <strain evidence="2 3">59.10-2M</strain>
    </source>
</reference>
<name>A0A2N3I6M7_9BACT</name>
<proteinExistence type="predicted"/>
<evidence type="ECO:0000313" key="2">
    <source>
        <dbReference type="EMBL" id="PKQ65982.1"/>
    </source>
</evidence>
<protein>
    <submittedName>
        <fullName evidence="2">Uncharacterized protein</fullName>
    </submittedName>
</protein>
<evidence type="ECO:0000256" key="1">
    <source>
        <dbReference type="SAM" id="Phobius"/>
    </source>
</evidence>
<organism evidence="2 3">
    <name type="scientific">Labilibaculum manganireducens</name>
    <dbReference type="NCBI Taxonomy" id="1940525"/>
    <lineage>
        <taxon>Bacteria</taxon>
        <taxon>Pseudomonadati</taxon>
        <taxon>Bacteroidota</taxon>
        <taxon>Bacteroidia</taxon>
        <taxon>Marinilabiliales</taxon>
        <taxon>Marinifilaceae</taxon>
        <taxon>Labilibaculum</taxon>
    </lineage>
</organism>
<dbReference type="RefSeq" id="WP_101310189.1">
    <property type="nucleotide sequence ID" value="NZ_MVDE01000018.1"/>
</dbReference>
<dbReference type="Proteomes" id="UP000233618">
    <property type="component" value="Unassembled WGS sequence"/>
</dbReference>
<dbReference type="EMBL" id="MVDE01000018">
    <property type="protein sequence ID" value="PKQ65982.1"/>
    <property type="molecule type" value="Genomic_DNA"/>
</dbReference>
<dbReference type="AlphaFoldDB" id="A0A2N3I6M7"/>
<evidence type="ECO:0000313" key="3">
    <source>
        <dbReference type="Proteomes" id="UP000233618"/>
    </source>
</evidence>
<keyword evidence="1" id="KW-0472">Membrane</keyword>
<keyword evidence="1" id="KW-0812">Transmembrane</keyword>
<keyword evidence="1" id="KW-1133">Transmembrane helix</keyword>
<keyword evidence="3" id="KW-1185">Reference proteome</keyword>
<feature type="transmembrane region" description="Helical" evidence="1">
    <location>
        <begin position="9"/>
        <end position="27"/>
    </location>
</feature>
<comment type="caution">
    <text evidence="2">The sequence shown here is derived from an EMBL/GenBank/DDBJ whole genome shotgun (WGS) entry which is preliminary data.</text>
</comment>